<gene>
    <name evidence="1" type="ORF">LOK49_LG10G00655</name>
</gene>
<dbReference type="Proteomes" id="UP001060215">
    <property type="component" value="Chromosome 10"/>
</dbReference>
<name>A0ACC0GB27_9ERIC</name>
<proteinExistence type="predicted"/>
<organism evidence="1 2">
    <name type="scientific">Camellia lanceoleosa</name>
    <dbReference type="NCBI Taxonomy" id="1840588"/>
    <lineage>
        <taxon>Eukaryota</taxon>
        <taxon>Viridiplantae</taxon>
        <taxon>Streptophyta</taxon>
        <taxon>Embryophyta</taxon>
        <taxon>Tracheophyta</taxon>
        <taxon>Spermatophyta</taxon>
        <taxon>Magnoliopsida</taxon>
        <taxon>eudicotyledons</taxon>
        <taxon>Gunneridae</taxon>
        <taxon>Pentapetalae</taxon>
        <taxon>asterids</taxon>
        <taxon>Ericales</taxon>
        <taxon>Theaceae</taxon>
        <taxon>Camellia</taxon>
    </lineage>
</organism>
<accession>A0ACC0GB27</accession>
<keyword evidence="2" id="KW-1185">Reference proteome</keyword>
<evidence type="ECO:0000313" key="1">
    <source>
        <dbReference type="EMBL" id="KAI7998352.1"/>
    </source>
</evidence>
<reference evidence="1 2" key="1">
    <citation type="journal article" date="2022" name="Plant J.">
        <title>Chromosome-level genome of Camellia lanceoleosa provides a valuable resource for understanding genome evolution and self-incompatibility.</title>
        <authorList>
            <person name="Gong W."/>
            <person name="Xiao S."/>
            <person name="Wang L."/>
            <person name="Liao Z."/>
            <person name="Chang Y."/>
            <person name="Mo W."/>
            <person name="Hu G."/>
            <person name="Li W."/>
            <person name="Zhao G."/>
            <person name="Zhu H."/>
            <person name="Hu X."/>
            <person name="Ji K."/>
            <person name="Xiang X."/>
            <person name="Song Q."/>
            <person name="Yuan D."/>
            <person name="Jin S."/>
            <person name="Zhang L."/>
        </authorList>
    </citation>
    <scope>NUCLEOTIDE SEQUENCE [LARGE SCALE GENOMIC DNA]</scope>
    <source>
        <strain evidence="1">SQ_2022a</strain>
    </source>
</reference>
<dbReference type="EMBL" id="CM045767">
    <property type="protein sequence ID" value="KAI7998352.1"/>
    <property type="molecule type" value="Genomic_DNA"/>
</dbReference>
<sequence length="35" mass="4105">MLTSKMICHMLRHLAGLSTEHLWVIYGLFPFSQSR</sequence>
<comment type="caution">
    <text evidence="1">The sequence shown here is derived from an EMBL/GenBank/DDBJ whole genome shotgun (WGS) entry which is preliminary data.</text>
</comment>
<protein>
    <submittedName>
        <fullName evidence="1">Uncharacterized protein</fullName>
    </submittedName>
</protein>
<evidence type="ECO:0000313" key="2">
    <source>
        <dbReference type="Proteomes" id="UP001060215"/>
    </source>
</evidence>